<dbReference type="OrthoDB" id="8480651at2"/>
<comment type="caution">
    <text evidence="2">The sequence shown here is derived from an EMBL/GenBank/DDBJ whole genome shotgun (WGS) entry which is preliminary data.</text>
</comment>
<keyword evidence="3" id="KW-1185">Reference proteome</keyword>
<name>A0A023DY77_9PROT</name>
<feature type="transmembrane region" description="Helical" evidence="1">
    <location>
        <begin position="9"/>
        <end position="27"/>
    </location>
</feature>
<keyword evidence="1" id="KW-0812">Transmembrane</keyword>
<protein>
    <submittedName>
        <fullName evidence="2">Uncharacterized protein</fullName>
    </submittedName>
</protein>
<accession>A0A023DY77</accession>
<evidence type="ECO:0000313" key="2">
    <source>
        <dbReference type="EMBL" id="GAJ46269.1"/>
    </source>
</evidence>
<gene>
    <name evidence="2" type="ORF">HE1_00596</name>
</gene>
<organism evidence="2 3">
    <name type="scientific">Holospora elegans E1</name>
    <dbReference type="NCBI Taxonomy" id="1427503"/>
    <lineage>
        <taxon>Bacteria</taxon>
        <taxon>Pseudomonadati</taxon>
        <taxon>Pseudomonadota</taxon>
        <taxon>Alphaproteobacteria</taxon>
        <taxon>Holosporales</taxon>
        <taxon>Holosporaceae</taxon>
        <taxon>Holospora</taxon>
    </lineage>
</organism>
<dbReference type="Proteomes" id="UP000024842">
    <property type="component" value="Unassembled WGS sequence"/>
</dbReference>
<dbReference type="EMBL" id="BAUP01000076">
    <property type="protein sequence ID" value="GAJ46269.1"/>
    <property type="molecule type" value="Genomic_DNA"/>
</dbReference>
<proteinExistence type="predicted"/>
<keyword evidence="1" id="KW-0472">Membrane</keyword>
<feature type="transmembrane region" description="Helical" evidence="1">
    <location>
        <begin position="33"/>
        <end position="64"/>
    </location>
</feature>
<evidence type="ECO:0000313" key="3">
    <source>
        <dbReference type="Proteomes" id="UP000024842"/>
    </source>
</evidence>
<keyword evidence="1" id="KW-1133">Transmembrane helix</keyword>
<sequence>MIFLSFREVGWLFWGILLVYISIQDVYYRSFPLWSVVVLGTISLWLCPACLGNVLVYAGIFSFFKNFGKWKWNKTYLEWGDVEILALLSSLSDNVSEFFLISGILGALGCLVFRQHGIPFVPFMSVSWCIVEGGKYLVLS</sequence>
<reference evidence="2 3" key="1">
    <citation type="journal article" date="2014" name="FEMS Microbiol. Lett.">
        <title>Draft genome sequences of three Holospora species (Holospora obtusa, Holospora undulata, and Holospora elegans), endonuclear symbiotic bacteria of the ciliate Paramecium caudatum.</title>
        <authorList>
            <person name="Dohra H."/>
            <person name="Tanaka K."/>
            <person name="Suzuki T."/>
            <person name="Fujishima M."/>
            <person name="Suzuki H."/>
        </authorList>
    </citation>
    <scope>NUCLEOTIDE SEQUENCE [LARGE SCALE GENOMIC DNA]</scope>
    <source>
        <strain evidence="2 3">E1</strain>
    </source>
</reference>
<dbReference type="AlphaFoldDB" id="A0A023DY77"/>
<evidence type="ECO:0000256" key="1">
    <source>
        <dbReference type="SAM" id="Phobius"/>
    </source>
</evidence>
<dbReference type="STRING" id="1427503.HE1_00596"/>